<dbReference type="EMBL" id="ACIO01000441">
    <property type="protein sequence ID" value="EFC97106.1"/>
    <property type="molecule type" value="Genomic_DNA"/>
</dbReference>
<sequence length="92" mass="10483">MNEMGEIQEATQILRVSFEGIEIFMKIIGGGIHTAKDIGKIFGKLVEMERLYGRTSVKDLLKTGGDLQVFRFDTVDIQKVKKLADKYKIRYA</sequence>
<name>D3AM44_9FIRM</name>
<dbReference type="Pfam" id="PF12687">
    <property type="entry name" value="DUF3801"/>
    <property type="match status" value="1"/>
</dbReference>
<feature type="non-terminal residue" evidence="1">
    <location>
        <position position="92"/>
    </location>
</feature>
<proteinExistence type="predicted"/>
<evidence type="ECO:0000313" key="2">
    <source>
        <dbReference type="Proteomes" id="UP000004968"/>
    </source>
</evidence>
<organism evidence="1 2">
    <name type="scientific">Hungatella hathewayi DSM 13479</name>
    <dbReference type="NCBI Taxonomy" id="566550"/>
    <lineage>
        <taxon>Bacteria</taxon>
        <taxon>Bacillati</taxon>
        <taxon>Bacillota</taxon>
        <taxon>Clostridia</taxon>
        <taxon>Lachnospirales</taxon>
        <taxon>Lachnospiraceae</taxon>
        <taxon>Hungatella</taxon>
    </lineage>
</organism>
<dbReference type="AlphaFoldDB" id="D3AM44"/>
<comment type="caution">
    <text evidence="1">The sequence shown here is derived from an EMBL/GenBank/DDBJ whole genome shotgun (WGS) entry which is preliminary data.</text>
</comment>
<reference evidence="1 2" key="1">
    <citation type="submission" date="2010-01" db="EMBL/GenBank/DDBJ databases">
        <authorList>
            <person name="Weinstock G."/>
            <person name="Sodergren E."/>
            <person name="Clifton S."/>
            <person name="Fulton L."/>
            <person name="Fulton B."/>
            <person name="Courtney L."/>
            <person name="Fronick C."/>
            <person name="Harrison M."/>
            <person name="Strong C."/>
            <person name="Farmer C."/>
            <person name="Delahaunty K."/>
            <person name="Markovic C."/>
            <person name="Hall O."/>
            <person name="Minx P."/>
            <person name="Tomlinson C."/>
            <person name="Mitreva M."/>
            <person name="Nelson J."/>
            <person name="Hou S."/>
            <person name="Wollam A."/>
            <person name="Pepin K.H."/>
            <person name="Johnson M."/>
            <person name="Bhonagiri V."/>
            <person name="Nash W.E."/>
            <person name="Warren W."/>
            <person name="Chinwalla A."/>
            <person name="Mardis E.R."/>
            <person name="Wilson R.K."/>
        </authorList>
    </citation>
    <scope>NUCLEOTIDE SEQUENCE [LARGE SCALE GENOMIC DNA]</scope>
    <source>
        <strain evidence="1 2">DSM 13479</strain>
    </source>
</reference>
<evidence type="ECO:0000313" key="1">
    <source>
        <dbReference type="EMBL" id="EFC97106.1"/>
    </source>
</evidence>
<protein>
    <submittedName>
        <fullName evidence="1">Uncharacterized protein</fullName>
    </submittedName>
</protein>
<gene>
    <name evidence="1" type="ORF">CLOSTHATH_04694</name>
</gene>
<dbReference type="InterPro" id="IPR024234">
    <property type="entry name" value="DUF3801"/>
</dbReference>
<dbReference type="Proteomes" id="UP000004968">
    <property type="component" value="Unassembled WGS sequence"/>
</dbReference>
<dbReference type="HOGENOM" id="CLU_2418267_0_0_9"/>
<accession>D3AM44</accession>